<dbReference type="InterPro" id="IPR036291">
    <property type="entry name" value="NAD(P)-bd_dom_sf"/>
</dbReference>
<feature type="transmembrane region" description="Helical" evidence="1">
    <location>
        <begin position="409"/>
        <end position="425"/>
    </location>
</feature>
<feature type="transmembrane region" description="Helical" evidence="1">
    <location>
        <begin position="384"/>
        <end position="403"/>
    </location>
</feature>
<feature type="transmembrane region" description="Helical" evidence="1">
    <location>
        <begin position="311"/>
        <end position="332"/>
    </location>
</feature>
<dbReference type="GO" id="GO:0044877">
    <property type="term" value="F:protein-containing complex binding"/>
    <property type="evidence" value="ECO:0007669"/>
    <property type="project" value="TreeGrafter"/>
</dbReference>
<keyword evidence="1" id="KW-1133">Transmembrane helix</keyword>
<dbReference type="InterPro" id="IPR051207">
    <property type="entry name" value="ComplexI_NDUFA9_subunit"/>
</dbReference>
<protein>
    <submittedName>
        <fullName evidence="3">SDR family oxidoreductase</fullName>
    </submittedName>
</protein>
<name>A0A4Z0C2H1_9BURK</name>
<dbReference type="AlphaFoldDB" id="A0A4Z0C2H1"/>
<feature type="domain" description="NAD(P)-binding" evidence="2">
    <location>
        <begin position="7"/>
        <end position="147"/>
    </location>
</feature>
<evidence type="ECO:0000313" key="4">
    <source>
        <dbReference type="Proteomes" id="UP000298180"/>
    </source>
</evidence>
<dbReference type="EMBL" id="SMLM01000001">
    <property type="protein sequence ID" value="TFZ05857.1"/>
    <property type="molecule type" value="Genomic_DNA"/>
</dbReference>
<accession>A0A4Z0C2H1</accession>
<dbReference type="PANTHER" id="PTHR12126">
    <property type="entry name" value="NADH-UBIQUINONE OXIDOREDUCTASE 39 KDA SUBUNIT-RELATED"/>
    <property type="match status" value="1"/>
</dbReference>
<dbReference type="OrthoDB" id="5292533at2"/>
<dbReference type="InterPro" id="IPR025695">
    <property type="entry name" value="DoxX-like"/>
</dbReference>
<keyword evidence="1" id="KW-0812">Transmembrane</keyword>
<dbReference type="Gene3D" id="3.40.50.720">
    <property type="entry name" value="NAD(P)-binding Rossmann-like Domain"/>
    <property type="match status" value="1"/>
</dbReference>
<organism evidence="3 4">
    <name type="scientific">Ramlibacter henchirensis</name>
    <dbReference type="NCBI Taxonomy" id="204072"/>
    <lineage>
        <taxon>Bacteria</taxon>
        <taxon>Pseudomonadati</taxon>
        <taxon>Pseudomonadota</taxon>
        <taxon>Betaproteobacteria</taxon>
        <taxon>Burkholderiales</taxon>
        <taxon>Comamonadaceae</taxon>
        <taxon>Ramlibacter</taxon>
    </lineage>
</organism>
<evidence type="ECO:0000313" key="3">
    <source>
        <dbReference type="EMBL" id="TFZ05857.1"/>
    </source>
</evidence>
<dbReference type="SUPFAM" id="SSF51735">
    <property type="entry name" value="NAD(P)-binding Rossmann-fold domains"/>
    <property type="match status" value="1"/>
</dbReference>
<dbReference type="InterPro" id="IPR016040">
    <property type="entry name" value="NAD(P)-bd_dom"/>
</dbReference>
<keyword evidence="1" id="KW-0472">Membrane</keyword>
<comment type="caution">
    <text evidence="3">The sequence shown here is derived from an EMBL/GenBank/DDBJ whole genome shotgun (WGS) entry which is preliminary data.</text>
</comment>
<evidence type="ECO:0000259" key="2">
    <source>
        <dbReference type="Pfam" id="PF13460"/>
    </source>
</evidence>
<dbReference type="Pfam" id="PF13460">
    <property type="entry name" value="NAD_binding_10"/>
    <property type="match status" value="1"/>
</dbReference>
<dbReference type="Proteomes" id="UP000298180">
    <property type="component" value="Unassembled WGS sequence"/>
</dbReference>
<dbReference type="Pfam" id="PF13781">
    <property type="entry name" value="DoxX_3"/>
    <property type="match status" value="1"/>
</dbReference>
<evidence type="ECO:0000256" key="1">
    <source>
        <dbReference type="SAM" id="Phobius"/>
    </source>
</evidence>
<dbReference type="PANTHER" id="PTHR12126:SF11">
    <property type="entry name" value="NADH DEHYDROGENASE [UBIQUINONE] 1 ALPHA SUBCOMPLEX SUBUNIT 9, MITOCHONDRIAL"/>
    <property type="match status" value="1"/>
</dbReference>
<keyword evidence="4" id="KW-1185">Reference proteome</keyword>
<gene>
    <name evidence="3" type="ORF">EZ313_04165</name>
</gene>
<proteinExistence type="predicted"/>
<dbReference type="RefSeq" id="WP_135261942.1">
    <property type="nucleotide sequence ID" value="NZ_SMLM01000001.1"/>
</dbReference>
<feature type="transmembrane region" description="Helical" evidence="1">
    <location>
        <begin position="352"/>
        <end position="372"/>
    </location>
</feature>
<reference evidence="3 4" key="1">
    <citation type="submission" date="2019-03" db="EMBL/GenBank/DDBJ databases">
        <title>Ramlibacter henchirensis DSM 14656, whole genome shotgun sequence.</title>
        <authorList>
            <person name="Zhang X."/>
            <person name="Feng G."/>
            <person name="Zhu H."/>
        </authorList>
    </citation>
    <scope>NUCLEOTIDE SEQUENCE [LARGE SCALE GENOMIC DNA]</scope>
    <source>
        <strain evidence="3 4">DSM 14656</strain>
    </source>
</reference>
<sequence length="430" mass="46071">MRVLLTGATGLIGGAIARTLIQRGHEVVCAVRDPSRLQLGPRARALQVDLSAAPDADWWYPQLDGVEAVVNAVGILRETAGQSFDALHHRAPAELFLACANSTVRCVVQISALGADARAQTGYHLSKRAADDVLRGLPLRGAVVQPSLVFSPEGASSALFLGLATAPLLMLPAGGAMQVQPVHLDDVVDGVVALVEDPPPTMTTLAFVGPQPIPLRVYLAGLRSQLGLGREQWVLPMPEALFRAGARIAGRVPGSPLDTDTAAMLLAGNVAPAEDFARLLARRPRDPSAFVPPALAPALRARAALGWTLPLLRLALAFLWLWTALVSFGLYPVEDSRELLAQVGLRGGWATLALYGAAALDLALGVFTLWAPARWRWWVWPAQLALIAGYTLLITLFLPGYWLHPYGPISKNLPIMAVIALLWALEPRRR</sequence>